<protein>
    <recommendedName>
        <fullName evidence="5">BHLH domain-containing protein</fullName>
    </recommendedName>
</protein>
<dbReference type="InterPro" id="IPR024097">
    <property type="entry name" value="bHLH_ZIP_TF"/>
</dbReference>
<evidence type="ECO:0000313" key="7">
    <source>
        <dbReference type="Proteomes" id="UP000006727"/>
    </source>
</evidence>
<dbReference type="InParanoid" id="A0A7I4C235"/>
<evidence type="ECO:0000256" key="3">
    <source>
        <dbReference type="ARBA" id="ARBA00023163"/>
    </source>
</evidence>
<evidence type="ECO:0000256" key="4">
    <source>
        <dbReference type="ARBA" id="ARBA00023242"/>
    </source>
</evidence>
<dbReference type="EMBL" id="ABEU02000020">
    <property type="status" value="NOT_ANNOTATED_CDS"/>
    <property type="molecule type" value="Genomic_DNA"/>
</dbReference>
<evidence type="ECO:0000256" key="2">
    <source>
        <dbReference type="ARBA" id="ARBA00023015"/>
    </source>
</evidence>
<dbReference type="Gramene" id="Pp3c20_590V3.3">
    <property type="protein sequence ID" value="Pp3c20_590V3.3"/>
    <property type="gene ID" value="Pp3c20_590"/>
</dbReference>
<keyword evidence="4" id="KW-0539">Nucleus</keyword>
<reference evidence="6" key="3">
    <citation type="submission" date="2020-12" db="UniProtKB">
        <authorList>
            <consortium name="EnsemblPlants"/>
        </authorList>
    </citation>
    <scope>IDENTIFICATION</scope>
</reference>
<proteinExistence type="predicted"/>
<dbReference type="PROSITE" id="PS50888">
    <property type="entry name" value="BHLH"/>
    <property type="match status" value="1"/>
</dbReference>
<evidence type="ECO:0000313" key="6">
    <source>
        <dbReference type="EnsemblPlants" id="Pp3c20_590V3.3"/>
    </source>
</evidence>
<dbReference type="GO" id="GO:0046983">
    <property type="term" value="F:protein dimerization activity"/>
    <property type="evidence" value="ECO:0007669"/>
    <property type="project" value="InterPro"/>
</dbReference>
<sequence length="191" mass="21700">MEYSKQDFIRVRARRGQATDSLSVAEWVRCEKIRKRMKYLQDLVPGCRKVTGKTDMLDEIINYVQSLQCQAESLSMKLGAVHPAPLDHLTLESLLSIEEVLQSQWSNILCTSDSTSSPEFGLQQLPQQRGTPIGNFAEMQTMVNSFDNNLVSQFTNWSDSLPNVMHMAQLQQQSSRLGSYQLPVGHMKVEF</sequence>
<dbReference type="SUPFAM" id="SSF47459">
    <property type="entry name" value="HLH, helix-loop-helix DNA-binding domain"/>
    <property type="match status" value="1"/>
</dbReference>
<evidence type="ECO:0000256" key="1">
    <source>
        <dbReference type="ARBA" id="ARBA00004123"/>
    </source>
</evidence>
<dbReference type="AlphaFoldDB" id="A0A7I4C235"/>
<keyword evidence="7" id="KW-1185">Reference proteome</keyword>
<dbReference type="GO" id="GO:0005634">
    <property type="term" value="C:nucleus"/>
    <property type="evidence" value="ECO:0000318"/>
    <property type="project" value="GO_Central"/>
</dbReference>
<dbReference type="EnsemblPlants" id="Pp3c20_590V3.3">
    <property type="protein sequence ID" value="Pp3c20_590V3.3"/>
    <property type="gene ID" value="Pp3c20_590"/>
</dbReference>
<dbReference type="Proteomes" id="UP000006727">
    <property type="component" value="Chromosome 20"/>
</dbReference>
<feature type="domain" description="BHLH" evidence="5">
    <location>
        <begin position="17"/>
        <end position="67"/>
    </location>
</feature>
<name>A0A7I4C235_PHYPA</name>
<comment type="subcellular location">
    <subcellularLocation>
        <location evidence="1">Nucleus</location>
    </subcellularLocation>
</comment>
<dbReference type="GO" id="GO:0003700">
    <property type="term" value="F:DNA-binding transcription factor activity"/>
    <property type="evidence" value="ECO:0000318"/>
    <property type="project" value="GO_Central"/>
</dbReference>
<evidence type="ECO:0000259" key="5">
    <source>
        <dbReference type="PROSITE" id="PS50888"/>
    </source>
</evidence>
<reference evidence="6 7" key="2">
    <citation type="journal article" date="2018" name="Plant J.">
        <title>The Physcomitrella patens chromosome-scale assembly reveals moss genome structure and evolution.</title>
        <authorList>
            <person name="Lang D."/>
            <person name="Ullrich K.K."/>
            <person name="Murat F."/>
            <person name="Fuchs J."/>
            <person name="Jenkins J."/>
            <person name="Haas F.B."/>
            <person name="Piednoel M."/>
            <person name="Gundlach H."/>
            <person name="Van Bel M."/>
            <person name="Meyberg R."/>
            <person name="Vives C."/>
            <person name="Morata J."/>
            <person name="Symeonidi A."/>
            <person name="Hiss M."/>
            <person name="Muchero W."/>
            <person name="Kamisugi Y."/>
            <person name="Saleh O."/>
            <person name="Blanc G."/>
            <person name="Decker E.L."/>
            <person name="van Gessel N."/>
            <person name="Grimwood J."/>
            <person name="Hayes R.D."/>
            <person name="Graham S.W."/>
            <person name="Gunter L.E."/>
            <person name="McDaniel S.F."/>
            <person name="Hoernstein S.N.W."/>
            <person name="Larsson A."/>
            <person name="Li F.W."/>
            <person name="Perroud P.F."/>
            <person name="Phillips J."/>
            <person name="Ranjan P."/>
            <person name="Rokshar D.S."/>
            <person name="Rothfels C.J."/>
            <person name="Schneider L."/>
            <person name="Shu S."/>
            <person name="Stevenson D.W."/>
            <person name="Thummler F."/>
            <person name="Tillich M."/>
            <person name="Villarreal Aguilar J.C."/>
            <person name="Widiez T."/>
            <person name="Wong G.K."/>
            <person name="Wymore A."/>
            <person name="Zhang Y."/>
            <person name="Zimmer A.D."/>
            <person name="Quatrano R.S."/>
            <person name="Mayer K.F.X."/>
            <person name="Goodstein D."/>
            <person name="Casacuberta J.M."/>
            <person name="Vandepoele K."/>
            <person name="Reski R."/>
            <person name="Cuming A.C."/>
            <person name="Tuskan G.A."/>
            <person name="Maumus F."/>
            <person name="Salse J."/>
            <person name="Schmutz J."/>
            <person name="Rensing S.A."/>
        </authorList>
    </citation>
    <scope>NUCLEOTIDE SEQUENCE [LARGE SCALE GENOMIC DNA]</scope>
    <source>
        <strain evidence="6 7">cv. Gransden 2004</strain>
    </source>
</reference>
<dbReference type="FunFam" id="4.10.280.10:FF:000180">
    <property type="entry name" value="Transcription factor BPE"/>
    <property type="match status" value="1"/>
</dbReference>
<dbReference type="PANTHER" id="PTHR12565">
    <property type="entry name" value="STEROL REGULATORY ELEMENT-BINDING PROTEIN"/>
    <property type="match status" value="1"/>
</dbReference>
<keyword evidence="2" id="KW-0805">Transcription regulation</keyword>
<organism evidence="6 7">
    <name type="scientific">Physcomitrium patens</name>
    <name type="common">Spreading-leaved earth moss</name>
    <name type="synonym">Physcomitrella patens</name>
    <dbReference type="NCBI Taxonomy" id="3218"/>
    <lineage>
        <taxon>Eukaryota</taxon>
        <taxon>Viridiplantae</taxon>
        <taxon>Streptophyta</taxon>
        <taxon>Embryophyta</taxon>
        <taxon>Bryophyta</taxon>
        <taxon>Bryophytina</taxon>
        <taxon>Bryopsida</taxon>
        <taxon>Funariidae</taxon>
        <taxon>Funariales</taxon>
        <taxon>Funariaceae</taxon>
        <taxon>Physcomitrium</taxon>
    </lineage>
</organism>
<keyword evidence="3" id="KW-0804">Transcription</keyword>
<dbReference type="Gene3D" id="4.10.280.10">
    <property type="entry name" value="Helix-loop-helix DNA-binding domain"/>
    <property type="match status" value="1"/>
</dbReference>
<accession>A0A7I4C235</accession>
<dbReference type="InterPro" id="IPR011598">
    <property type="entry name" value="bHLH_dom"/>
</dbReference>
<dbReference type="PANTHER" id="PTHR12565:SF184">
    <property type="entry name" value="BHLH TRANSCRIPTION FACTOR"/>
    <property type="match status" value="1"/>
</dbReference>
<gene>
    <name evidence="6" type="primary">LOC112273595</name>
</gene>
<dbReference type="InterPro" id="IPR036638">
    <property type="entry name" value="HLH_DNA-bd_sf"/>
</dbReference>
<reference evidence="6 7" key="1">
    <citation type="journal article" date="2008" name="Science">
        <title>The Physcomitrella genome reveals evolutionary insights into the conquest of land by plants.</title>
        <authorList>
            <person name="Rensing S."/>
            <person name="Lang D."/>
            <person name="Zimmer A."/>
            <person name="Terry A."/>
            <person name="Salamov A."/>
            <person name="Shapiro H."/>
            <person name="Nishiyama T."/>
            <person name="Perroud P.-F."/>
            <person name="Lindquist E."/>
            <person name="Kamisugi Y."/>
            <person name="Tanahashi T."/>
            <person name="Sakakibara K."/>
            <person name="Fujita T."/>
            <person name="Oishi K."/>
            <person name="Shin-I T."/>
            <person name="Kuroki Y."/>
            <person name="Toyoda A."/>
            <person name="Suzuki Y."/>
            <person name="Hashimoto A."/>
            <person name="Yamaguchi K."/>
            <person name="Sugano A."/>
            <person name="Kohara Y."/>
            <person name="Fujiyama A."/>
            <person name="Anterola A."/>
            <person name="Aoki S."/>
            <person name="Ashton N."/>
            <person name="Barbazuk W.B."/>
            <person name="Barker E."/>
            <person name="Bennetzen J."/>
            <person name="Bezanilla M."/>
            <person name="Blankenship R."/>
            <person name="Cho S.H."/>
            <person name="Dutcher S."/>
            <person name="Estelle M."/>
            <person name="Fawcett J.A."/>
            <person name="Gundlach H."/>
            <person name="Hanada K."/>
            <person name="Heyl A."/>
            <person name="Hicks K.A."/>
            <person name="Hugh J."/>
            <person name="Lohr M."/>
            <person name="Mayer K."/>
            <person name="Melkozernov A."/>
            <person name="Murata T."/>
            <person name="Nelson D."/>
            <person name="Pils B."/>
            <person name="Prigge M."/>
            <person name="Reiss B."/>
            <person name="Renner T."/>
            <person name="Rombauts S."/>
            <person name="Rushton P."/>
            <person name="Sanderfoot A."/>
            <person name="Schween G."/>
            <person name="Shiu S.-H."/>
            <person name="Stueber K."/>
            <person name="Theodoulou F.L."/>
            <person name="Tu H."/>
            <person name="Van de Peer Y."/>
            <person name="Verrier P.J."/>
            <person name="Waters E."/>
            <person name="Wood A."/>
            <person name="Yang L."/>
            <person name="Cove D."/>
            <person name="Cuming A."/>
            <person name="Hasebe M."/>
            <person name="Lucas S."/>
            <person name="Mishler D.B."/>
            <person name="Reski R."/>
            <person name="Grigoriev I."/>
            <person name="Quatrano R.S."/>
            <person name="Boore J.L."/>
        </authorList>
    </citation>
    <scope>NUCLEOTIDE SEQUENCE [LARGE SCALE GENOMIC DNA]</scope>
    <source>
        <strain evidence="6 7">cv. Gransden 2004</strain>
    </source>
</reference>